<dbReference type="EMBL" id="CP039354">
    <property type="protein sequence ID" value="QCE10357.1"/>
    <property type="molecule type" value="Genomic_DNA"/>
</dbReference>
<proteinExistence type="predicted"/>
<accession>A0A4D6NEM9</accession>
<evidence type="ECO:0000313" key="2">
    <source>
        <dbReference type="Proteomes" id="UP000501690"/>
    </source>
</evidence>
<protein>
    <submittedName>
        <fullName evidence="1">Uncharacterized protein</fullName>
    </submittedName>
</protein>
<dbReference type="Proteomes" id="UP000501690">
    <property type="component" value="Linkage Group LG10"/>
</dbReference>
<gene>
    <name evidence="1" type="ORF">DEO72_LG10g1587</name>
</gene>
<name>A0A4D6NEM9_VIGUN</name>
<dbReference type="AlphaFoldDB" id="A0A4D6NEM9"/>
<reference evidence="1 2" key="1">
    <citation type="submission" date="2019-04" db="EMBL/GenBank/DDBJ databases">
        <title>An improved genome assembly and genetic linkage map for asparagus bean, Vigna unguiculata ssp. sesquipedialis.</title>
        <authorList>
            <person name="Xia Q."/>
            <person name="Zhang R."/>
            <person name="Dong Y."/>
        </authorList>
    </citation>
    <scope>NUCLEOTIDE SEQUENCE [LARGE SCALE GENOMIC DNA]</scope>
    <source>
        <tissue evidence="1">Leaf</tissue>
    </source>
</reference>
<evidence type="ECO:0000313" key="1">
    <source>
        <dbReference type="EMBL" id="QCE10357.1"/>
    </source>
</evidence>
<organism evidence="1 2">
    <name type="scientific">Vigna unguiculata</name>
    <name type="common">Cowpea</name>
    <dbReference type="NCBI Taxonomy" id="3917"/>
    <lineage>
        <taxon>Eukaryota</taxon>
        <taxon>Viridiplantae</taxon>
        <taxon>Streptophyta</taxon>
        <taxon>Embryophyta</taxon>
        <taxon>Tracheophyta</taxon>
        <taxon>Spermatophyta</taxon>
        <taxon>Magnoliopsida</taxon>
        <taxon>eudicotyledons</taxon>
        <taxon>Gunneridae</taxon>
        <taxon>Pentapetalae</taxon>
        <taxon>rosids</taxon>
        <taxon>fabids</taxon>
        <taxon>Fabales</taxon>
        <taxon>Fabaceae</taxon>
        <taxon>Papilionoideae</taxon>
        <taxon>50 kb inversion clade</taxon>
        <taxon>NPAAA clade</taxon>
        <taxon>indigoferoid/millettioid clade</taxon>
        <taxon>Phaseoleae</taxon>
        <taxon>Vigna</taxon>
    </lineage>
</organism>
<keyword evidence="2" id="KW-1185">Reference proteome</keyword>
<sequence length="277" mass="31728">MSKDYFKVTCCHTYRVFVFYNVSGLLQGDLLPYLSVTTDRARAGKRATDHTPQRQVEVPYTNIVRIVPRLPNSAYTIIARHTKIGVFVFYNVSGLLQGDLLPYLSVTTDRARAGKHATDHTPQRQVEFPYTNIVRIVPRLPNSSANNLGWQSIWTHPYWPQPAHSHRQHLPTRAITQRFLMFIRHPEPQLKRCYSEPQLKEYHVLNPYPKPQLQGYALPAPRPPGGSRVPLGTQRLNFPLAIATAGRNHFCHQAHTTSRPHCCLATAWRFTSHRQAP</sequence>